<evidence type="ECO:0008006" key="3">
    <source>
        <dbReference type="Google" id="ProtNLM"/>
    </source>
</evidence>
<dbReference type="AlphaFoldDB" id="A0A158L2Q9"/>
<evidence type="ECO:0000313" key="2">
    <source>
        <dbReference type="Proteomes" id="UP000054770"/>
    </source>
</evidence>
<keyword evidence="2" id="KW-1185">Reference proteome</keyword>
<comment type="caution">
    <text evidence="1">The sequence shown here is derived from an EMBL/GenBank/DDBJ whole genome shotgun (WGS) entry which is preliminary data.</text>
</comment>
<accession>A0A158L2Q9</accession>
<protein>
    <recommendedName>
        <fullName evidence="3">CHAT domain protein</fullName>
    </recommendedName>
</protein>
<organism evidence="1 2">
    <name type="scientific">Caballeronia choica</name>
    <dbReference type="NCBI Taxonomy" id="326476"/>
    <lineage>
        <taxon>Bacteria</taxon>
        <taxon>Pseudomonadati</taxon>
        <taxon>Pseudomonadota</taxon>
        <taxon>Betaproteobacteria</taxon>
        <taxon>Burkholderiales</taxon>
        <taxon>Burkholderiaceae</taxon>
        <taxon>Caballeronia</taxon>
    </lineage>
</organism>
<gene>
    <name evidence="1" type="ORF">AWB68_08357</name>
</gene>
<proteinExistence type="predicted"/>
<evidence type="ECO:0000313" key="1">
    <source>
        <dbReference type="EMBL" id="SAL87309.1"/>
    </source>
</evidence>
<sequence>MGNHFKVRGSTKNHSQSAGQLTVGLFKAYGSEPSLSKADAIARVQRDMLSGNNGALYRHPCFWAPYFLSGDAAR</sequence>
<dbReference type="Proteomes" id="UP000054770">
    <property type="component" value="Unassembled WGS sequence"/>
</dbReference>
<dbReference type="EMBL" id="FCON02000279">
    <property type="protein sequence ID" value="SAL87309.1"/>
    <property type="molecule type" value="Genomic_DNA"/>
</dbReference>
<reference evidence="1" key="1">
    <citation type="submission" date="2016-01" db="EMBL/GenBank/DDBJ databases">
        <authorList>
            <person name="Peeters C."/>
        </authorList>
    </citation>
    <scope>NUCLEOTIDE SEQUENCE [LARGE SCALE GENOMIC DNA]</scope>
    <source>
        <strain evidence="1">LMG 22940</strain>
    </source>
</reference>
<name>A0A158L2Q9_9BURK</name>